<evidence type="ECO:0000256" key="1">
    <source>
        <dbReference type="SAM" id="MobiDB-lite"/>
    </source>
</evidence>
<dbReference type="OrthoDB" id="2492368at2759"/>
<name>A0A397U5H8_9GLOM</name>
<evidence type="ECO:0000313" key="3">
    <source>
        <dbReference type="Proteomes" id="UP000266673"/>
    </source>
</evidence>
<feature type="compositionally biased region" description="Basic and acidic residues" evidence="1">
    <location>
        <begin position="292"/>
        <end position="312"/>
    </location>
</feature>
<organism evidence="2 3">
    <name type="scientific">Gigaspora rosea</name>
    <dbReference type="NCBI Taxonomy" id="44941"/>
    <lineage>
        <taxon>Eukaryota</taxon>
        <taxon>Fungi</taxon>
        <taxon>Fungi incertae sedis</taxon>
        <taxon>Mucoromycota</taxon>
        <taxon>Glomeromycotina</taxon>
        <taxon>Glomeromycetes</taxon>
        <taxon>Diversisporales</taxon>
        <taxon>Gigasporaceae</taxon>
        <taxon>Gigaspora</taxon>
    </lineage>
</organism>
<feature type="region of interest" description="Disordered" evidence="1">
    <location>
        <begin position="287"/>
        <end position="312"/>
    </location>
</feature>
<evidence type="ECO:0000313" key="2">
    <source>
        <dbReference type="EMBL" id="RIB05512.1"/>
    </source>
</evidence>
<keyword evidence="3" id="KW-1185">Reference proteome</keyword>
<sequence length="312" mass="35413">MIGEYSCPYLYNNGELAVGLVCNSKGATFIRNLSKCPQVTYLDETCTALFEALTDEQAAKAQKVINEAFGNCKLDNEQIPRALELIVKVLEEIIQEEEEENIYKSSVMEILDLYYILEVPVDSAKIGLEEGKAGLELLFQKLAAMYDDLVQELAPKEEQKVIQESLGKEVEKDEEIELEVDIDKYGNERNKEDLPKDQFKVVEIGSANEMNMVGPCYEGNGVKKDEKDETKEFEHVGKLVGLRCENSMEEVDYQKSAKMDDSGSTKLEPKEEIIDDKELEESDSITLINEDENNKKKERPLKEEALRHACMK</sequence>
<dbReference type="Proteomes" id="UP000266673">
    <property type="component" value="Unassembled WGS sequence"/>
</dbReference>
<dbReference type="EMBL" id="QKWP01001969">
    <property type="protein sequence ID" value="RIB05512.1"/>
    <property type="molecule type" value="Genomic_DNA"/>
</dbReference>
<reference evidence="2 3" key="1">
    <citation type="submission" date="2018-06" db="EMBL/GenBank/DDBJ databases">
        <title>Comparative genomics reveals the genomic features of Rhizophagus irregularis, R. cerebriforme, R. diaphanum and Gigaspora rosea, and their symbiotic lifestyle signature.</title>
        <authorList>
            <person name="Morin E."/>
            <person name="San Clemente H."/>
            <person name="Chen E.C.H."/>
            <person name="De La Providencia I."/>
            <person name="Hainaut M."/>
            <person name="Kuo A."/>
            <person name="Kohler A."/>
            <person name="Murat C."/>
            <person name="Tang N."/>
            <person name="Roy S."/>
            <person name="Loubradou J."/>
            <person name="Henrissat B."/>
            <person name="Grigoriev I.V."/>
            <person name="Corradi N."/>
            <person name="Roux C."/>
            <person name="Martin F.M."/>
        </authorList>
    </citation>
    <scope>NUCLEOTIDE SEQUENCE [LARGE SCALE GENOMIC DNA]</scope>
    <source>
        <strain evidence="2 3">DAOM 194757</strain>
    </source>
</reference>
<accession>A0A397U5H8</accession>
<protein>
    <submittedName>
        <fullName evidence="2">Uncharacterized protein</fullName>
    </submittedName>
</protein>
<gene>
    <name evidence="2" type="ORF">C2G38_2219464</name>
</gene>
<comment type="caution">
    <text evidence="2">The sequence shown here is derived from an EMBL/GenBank/DDBJ whole genome shotgun (WGS) entry which is preliminary data.</text>
</comment>
<dbReference type="AlphaFoldDB" id="A0A397U5H8"/>
<proteinExistence type="predicted"/>